<evidence type="ECO:0000313" key="2">
    <source>
        <dbReference type="Proteomes" id="UP001589607"/>
    </source>
</evidence>
<accession>A0ABV5GPX3</accession>
<protein>
    <recommendedName>
        <fullName evidence="3">YD repeat-containing protein</fullName>
    </recommendedName>
</protein>
<keyword evidence="2" id="KW-1185">Reference proteome</keyword>
<dbReference type="RefSeq" id="WP_236457284.1">
    <property type="nucleotide sequence ID" value="NZ_CBCSGE010000012.1"/>
</dbReference>
<comment type="caution">
    <text evidence="1">The sequence shown here is derived from an EMBL/GenBank/DDBJ whole genome shotgun (WGS) entry which is preliminary data.</text>
</comment>
<proteinExistence type="predicted"/>
<evidence type="ECO:0008006" key="3">
    <source>
        <dbReference type="Google" id="ProtNLM"/>
    </source>
</evidence>
<dbReference type="Proteomes" id="UP001589607">
    <property type="component" value="Unassembled WGS sequence"/>
</dbReference>
<evidence type="ECO:0000313" key="1">
    <source>
        <dbReference type="EMBL" id="MFB9097430.1"/>
    </source>
</evidence>
<sequence length="1138" mass="128693">MKITKLLGIALIGILGFGQQNSVQLPSFDLPTPEAYAFQKQIDIPVSHYTGIPTINIPIYNINSGNISVPVGLSYNAQGIRVDEIATRFGLGWNLQAGGAIVREVKDKVDEFNYLNPNSQFGYFNFDNIVNDRAKLIAFHDLYFSNPQTTCDLEPDLFSFNCGGLSGKFFFDQTTKLPVFQSFEDLKIEVIWNGTLMDGFIITDTQGTAYYFGKNKLKTITGIEKSEQIATEYYNFKTGELYTGNATGGETRIKWDLLEIIDTNGNIVTFTYDFEQLKYKKRMFDGPLSQGPPSVDSGDVQSIPLVSMYGQVNGLQRFLRKIEFKNGKVEFVSATAARLDMGPPSTLSSISPRAMEFVNVYDKKDNLITSHKLNFEYIESNDISNTLAFYQNEPKKRLFLKSVQQTKEGVSLNPYEFVYSDIILPNRFSNAIDWWGFYNGMSNGISYFPSNTAIPNRLEYALNGGREVNPILMQAGLLKKVIYPTKGYSEYTYEANECKTPLFMTDTYNLFSNPTIPKSVNFFESDDFKTSPPGTPWYLQTYETPLFFVKRRYPNAFVGNSTYIYGSNQSGFGLEMGDPGSNPDTGLPFNLQLVPSNASNLNPPIPFNFPAFDLIRSTEAGAYTLKAQRIKEKQGAFNEFTMAMHWREEVIPSSEKMIIGGNRVKEIITVDNNGNQTKKRYEYNKKEPYDSFGITTSSGLLFGFEDLRVSHGTLPNTDVPIIGLSVNYLHPTPKNHAGYSEVTEFIESPNETHKIEYKFTKYVNEGQFYNYPLIPQTDNEWLRGKPLEVKYYKQNSPTDFSLIKEIITNYNIPNYVGSGWIDPTVDGYPSSANNVTILNQQSTPKEYYYSFVKPFMLSTTVPDIDFGHNGKIYKFKHYYIGGGVMNVKSVTEKEHLPTGIFETKTEYKYNSPIHNLLKEQWVTNSNNETLKSTFFYPMDPETATEPVVQGLKNQHKIGTPLVTQSFKGTEKLAEQKTIYKDWGNGILAPKEVKTAKGSAITETRVKYNVLDNTNGNPLEVQQEGGHPICYIWGYNKTLPIAKIENATYAQVQSYVANLQTLSNGTNEGNLITALDALRVALPNAMVTTYTHKPLIGLSTVTDPKGDKITYHYDNFNRLQFVKDKNENILSENEYHYKN</sequence>
<organism evidence="1 2">
    <name type="scientific">Flavobacterium jumunjinense</name>
    <dbReference type="NCBI Taxonomy" id="998845"/>
    <lineage>
        <taxon>Bacteria</taxon>
        <taxon>Pseudomonadati</taxon>
        <taxon>Bacteroidota</taxon>
        <taxon>Flavobacteriia</taxon>
        <taxon>Flavobacteriales</taxon>
        <taxon>Flavobacteriaceae</taxon>
        <taxon>Flavobacterium</taxon>
    </lineage>
</organism>
<name>A0ABV5GPX3_9FLAO</name>
<reference evidence="1 2" key="1">
    <citation type="submission" date="2024-09" db="EMBL/GenBank/DDBJ databases">
        <authorList>
            <person name="Sun Q."/>
            <person name="Mori K."/>
        </authorList>
    </citation>
    <scope>NUCLEOTIDE SEQUENCE [LARGE SCALE GENOMIC DNA]</scope>
    <source>
        <strain evidence="1 2">CECT 7955</strain>
    </source>
</reference>
<dbReference type="EMBL" id="JBHMEY010000047">
    <property type="protein sequence ID" value="MFB9097430.1"/>
    <property type="molecule type" value="Genomic_DNA"/>
</dbReference>
<gene>
    <name evidence="1" type="ORF">ACFFVF_12955</name>
</gene>